<keyword evidence="5 7" id="KW-0862">Zinc</keyword>
<evidence type="ECO:0000256" key="3">
    <source>
        <dbReference type="ARBA" id="ARBA00018141"/>
    </source>
</evidence>
<dbReference type="GO" id="GO:0008616">
    <property type="term" value="P:tRNA queuosine(34) biosynthetic process"/>
    <property type="evidence" value="ECO:0007669"/>
    <property type="project" value="UniProtKB-KW"/>
</dbReference>
<dbReference type="GO" id="GO:0046872">
    <property type="term" value="F:metal ion binding"/>
    <property type="evidence" value="ECO:0007669"/>
    <property type="project" value="UniProtKB-KW"/>
</dbReference>
<dbReference type="RefSeq" id="WP_134218466.1">
    <property type="nucleotide sequence ID" value="NZ_QFGA01000001.1"/>
</dbReference>
<dbReference type="Pfam" id="PF01242">
    <property type="entry name" value="PTPS"/>
    <property type="match status" value="1"/>
</dbReference>
<keyword evidence="5 7" id="KW-0479">Metal-binding</keyword>
<evidence type="ECO:0000256" key="5">
    <source>
        <dbReference type="PIRNR" id="PIRNR006113"/>
    </source>
</evidence>
<comment type="pathway">
    <text evidence="1 5">Purine metabolism; 7-cyano-7-deazaguanine biosynthesis.</text>
</comment>
<evidence type="ECO:0000313" key="9">
    <source>
        <dbReference type="Proteomes" id="UP000298324"/>
    </source>
</evidence>
<organism evidence="8 9">
    <name type="scientific">Pelotomaculum schinkii</name>
    <dbReference type="NCBI Taxonomy" id="78350"/>
    <lineage>
        <taxon>Bacteria</taxon>
        <taxon>Bacillati</taxon>
        <taxon>Bacillota</taxon>
        <taxon>Clostridia</taxon>
        <taxon>Eubacteriales</taxon>
        <taxon>Desulfotomaculaceae</taxon>
        <taxon>Pelotomaculum</taxon>
    </lineage>
</organism>
<gene>
    <name evidence="8" type="primary">queD</name>
    <name evidence="8" type="ORF">Psch_00452</name>
</gene>
<dbReference type="EMBL" id="QFGA01000001">
    <property type="protein sequence ID" value="TEB06918.1"/>
    <property type="molecule type" value="Genomic_DNA"/>
</dbReference>
<dbReference type="GO" id="GO:0070497">
    <property type="term" value="F:6-carboxytetrahydropterin synthase activity"/>
    <property type="evidence" value="ECO:0007669"/>
    <property type="project" value="UniProtKB-EC"/>
</dbReference>
<dbReference type="InterPro" id="IPR038418">
    <property type="entry name" value="6-PTP_synth/QueD_sf"/>
</dbReference>
<keyword evidence="5" id="KW-0671">Queuosine biosynthesis</keyword>
<evidence type="ECO:0000256" key="1">
    <source>
        <dbReference type="ARBA" id="ARBA00005061"/>
    </source>
</evidence>
<dbReference type="PANTHER" id="PTHR12589:SF8">
    <property type="entry name" value="6-CARBOXY-5,6,7,8-TETRAHYDROPTERIN SYNTHASE"/>
    <property type="match status" value="1"/>
</dbReference>
<dbReference type="InterPro" id="IPR007115">
    <property type="entry name" value="6-PTP_synth/QueD"/>
</dbReference>
<dbReference type="SUPFAM" id="SSF55620">
    <property type="entry name" value="Tetrahydrobiopterin biosynthesis enzymes-like"/>
    <property type="match status" value="1"/>
</dbReference>
<dbReference type="AlphaFoldDB" id="A0A4Y7RD34"/>
<dbReference type="EC" id="4.-.-.-" evidence="5"/>
<feature type="binding site" evidence="7">
    <location>
        <position position="29"/>
    </location>
    <ligand>
        <name>Zn(2+)</name>
        <dbReference type="ChEBI" id="CHEBI:29105"/>
    </ligand>
</feature>
<feature type="binding site" evidence="7">
    <location>
        <position position="27"/>
    </location>
    <ligand>
        <name>Zn(2+)</name>
        <dbReference type="ChEBI" id="CHEBI:29105"/>
    </ligand>
</feature>
<dbReference type="PANTHER" id="PTHR12589">
    <property type="entry name" value="PYRUVOYL TETRAHYDROBIOPTERIN SYNTHASE"/>
    <property type="match status" value="1"/>
</dbReference>
<name>A0A4Y7RD34_9FIRM</name>
<dbReference type="Proteomes" id="UP000298324">
    <property type="component" value="Unassembled WGS sequence"/>
</dbReference>
<evidence type="ECO:0000313" key="8">
    <source>
        <dbReference type="EMBL" id="TEB06918.1"/>
    </source>
</evidence>
<evidence type="ECO:0000256" key="7">
    <source>
        <dbReference type="PIRSR" id="PIRSR006113-2"/>
    </source>
</evidence>
<evidence type="ECO:0000256" key="4">
    <source>
        <dbReference type="ARBA" id="ARBA00048807"/>
    </source>
</evidence>
<dbReference type="UniPathway" id="UPA00391"/>
<keyword evidence="5 8" id="KW-0456">Lyase</keyword>
<feature type="active site" description="Charge relay system" evidence="6">
    <location>
        <position position="117"/>
    </location>
</feature>
<comment type="catalytic activity">
    <reaction evidence="4 5">
        <text>7,8-dihydroneopterin 3'-triphosphate + H2O = 6-carboxy-5,6,7,8-tetrahydropterin + triphosphate + acetaldehyde + 2 H(+)</text>
        <dbReference type="Rhea" id="RHEA:27966"/>
        <dbReference type="ChEBI" id="CHEBI:15343"/>
        <dbReference type="ChEBI" id="CHEBI:15377"/>
        <dbReference type="ChEBI" id="CHEBI:15378"/>
        <dbReference type="ChEBI" id="CHEBI:18036"/>
        <dbReference type="ChEBI" id="CHEBI:58462"/>
        <dbReference type="ChEBI" id="CHEBI:61032"/>
        <dbReference type="EC" id="4.1.2.50"/>
    </reaction>
</comment>
<dbReference type="PIRSF" id="PIRSF006113">
    <property type="entry name" value="PTP_synth"/>
    <property type="match status" value="1"/>
</dbReference>
<protein>
    <recommendedName>
        <fullName evidence="3 5">6-carboxy-5,6,7,8-tetrahydropterin synthase</fullName>
        <ecNumber evidence="5">4.-.-.-</ecNumber>
    </recommendedName>
</protein>
<feature type="active site" description="Charge relay system" evidence="6">
    <location>
        <position position="67"/>
    </location>
</feature>
<sequence>MYELSIRTRFAAAHCIEDYKGPCSRVHGHTWQIEATVLGPQLNRLGMLIDFQDLKRILKNIVHKLDHQNLNELEPFKGGGEKSPTAENLARYIFEQLKPEITAMQGDLRVGLVRVWESPDASAVYKEVQPLS</sequence>
<reference evidence="8 9" key="1">
    <citation type="journal article" date="2018" name="Environ. Microbiol.">
        <title>Novel energy conservation strategies and behaviour of Pelotomaculum schinkii driving syntrophic propionate catabolism.</title>
        <authorList>
            <person name="Hidalgo-Ahumada C.A.P."/>
            <person name="Nobu M.K."/>
            <person name="Narihiro T."/>
            <person name="Tamaki H."/>
            <person name="Liu W.T."/>
            <person name="Kamagata Y."/>
            <person name="Stams A.J.M."/>
            <person name="Imachi H."/>
            <person name="Sousa D.Z."/>
        </authorList>
    </citation>
    <scope>NUCLEOTIDE SEQUENCE [LARGE SCALE GENOMIC DNA]</scope>
    <source>
        <strain evidence="8 9">HH</strain>
    </source>
</reference>
<keyword evidence="9" id="KW-1185">Reference proteome</keyword>
<evidence type="ECO:0000256" key="2">
    <source>
        <dbReference type="ARBA" id="ARBA00008900"/>
    </source>
</evidence>
<proteinExistence type="inferred from homology"/>
<comment type="similarity">
    <text evidence="2 5">Belongs to the PTPS family. QueD subfamily.</text>
</comment>
<dbReference type="Gene3D" id="3.30.479.10">
    <property type="entry name" value="6-pyruvoyl tetrahydropterin synthase/QueD"/>
    <property type="match status" value="1"/>
</dbReference>
<feature type="active site" description="Proton acceptor" evidence="6">
    <location>
        <position position="23"/>
    </location>
</feature>
<feature type="binding site" evidence="7">
    <location>
        <position position="14"/>
    </location>
    <ligand>
        <name>Zn(2+)</name>
        <dbReference type="ChEBI" id="CHEBI:29105"/>
    </ligand>
</feature>
<comment type="caution">
    <text evidence="8">The sequence shown here is derived from an EMBL/GenBank/DDBJ whole genome shotgun (WGS) entry which is preliminary data.</text>
</comment>
<accession>A0A4Y7RD34</accession>
<dbReference type="NCBIfam" id="TIGR03367">
    <property type="entry name" value="queuosine_QueD"/>
    <property type="match status" value="1"/>
</dbReference>
<evidence type="ECO:0000256" key="6">
    <source>
        <dbReference type="PIRSR" id="PIRSR006113-1"/>
    </source>
</evidence>
<comment type="cofactor">
    <cofactor evidence="5 7">
        <name>Zn(2+)</name>
        <dbReference type="ChEBI" id="CHEBI:29105"/>
    </cofactor>
    <text evidence="5 7">Binds 1 zinc ion per subunit.</text>
</comment>